<evidence type="ECO:0000256" key="6">
    <source>
        <dbReference type="ARBA" id="ARBA00023170"/>
    </source>
</evidence>
<keyword evidence="6" id="KW-0675">Receptor</keyword>
<reference key="1">
    <citation type="journal article" date="2019" name="Genes (Basel)">
        <title>A High-Quality De novo Genome Assembly from a Single Mosquito Using PacBio Sequencing.</title>
        <authorList>
            <person name="Kingan S.B."/>
            <person name="Heaton H."/>
            <person name="Cudini J."/>
            <person name="Lambert C.C."/>
            <person name="Baybayan P."/>
            <person name="Galvin B.D."/>
            <person name="Durbin R."/>
            <person name="Korlach J."/>
            <person name="Lawniczak M.K.N."/>
        </authorList>
    </citation>
    <scope>NUCLEOTIDE SEQUENCE [LARGE SCALE GENOMIC DNA]</scope>
    <source>
        <strain>Mali-NIH</strain>
    </source>
</reference>
<evidence type="ECO:0000256" key="2">
    <source>
        <dbReference type="ARBA" id="ARBA00022475"/>
    </source>
</evidence>
<dbReference type="PANTHER" id="PTHR42643">
    <property type="entry name" value="IONOTROPIC RECEPTOR 20A-RELATED"/>
    <property type="match status" value="1"/>
</dbReference>
<feature type="transmembrane region" description="Helical" evidence="8">
    <location>
        <begin position="536"/>
        <end position="562"/>
    </location>
</feature>
<evidence type="ECO:0000256" key="7">
    <source>
        <dbReference type="ARBA" id="ARBA00023180"/>
    </source>
</evidence>
<dbReference type="AlphaFoldDB" id="A0A6E8WA16"/>
<keyword evidence="7" id="KW-0325">Glycoprotein</keyword>
<keyword evidence="11" id="KW-1185">Reference proteome</keyword>
<reference evidence="10" key="2">
    <citation type="submission" date="2020-05" db="UniProtKB">
        <authorList>
            <consortium name="EnsemblMetazoa"/>
        </authorList>
    </citation>
    <scope>IDENTIFICATION</scope>
    <source>
        <strain evidence="10">Ngousso</strain>
    </source>
</reference>
<feature type="chain" id="PRO_5026191452" description="Ionotropic glutamate receptor L-glutamate and glycine-binding domain-containing protein" evidence="9">
    <location>
        <begin position="20"/>
        <end position="576"/>
    </location>
</feature>
<dbReference type="PANTHER" id="PTHR42643:SF41">
    <property type="entry name" value="IONOTROPIC RECEPTOR 20A-RELATED"/>
    <property type="match status" value="1"/>
</dbReference>
<evidence type="ECO:0000256" key="5">
    <source>
        <dbReference type="ARBA" id="ARBA00023136"/>
    </source>
</evidence>
<keyword evidence="5 8" id="KW-0472">Membrane</keyword>
<keyword evidence="3 8" id="KW-0812">Transmembrane</keyword>
<keyword evidence="2" id="KW-1003">Cell membrane</keyword>
<evidence type="ECO:0000256" key="3">
    <source>
        <dbReference type="ARBA" id="ARBA00022692"/>
    </source>
</evidence>
<evidence type="ECO:0000256" key="8">
    <source>
        <dbReference type="SAM" id="Phobius"/>
    </source>
</evidence>
<dbReference type="EnsemblMetazoa" id="ACON029200-RA">
    <property type="protein sequence ID" value="ACON029200-PA"/>
    <property type="gene ID" value="ACON029200"/>
</dbReference>
<evidence type="ECO:0008006" key="12">
    <source>
        <dbReference type="Google" id="ProtNLM"/>
    </source>
</evidence>
<evidence type="ECO:0000256" key="4">
    <source>
        <dbReference type="ARBA" id="ARBA00022989"/>
    </source>
</evidence>
<organism evidence="10 11">
    <name type="scientific">Anopheles coluzzii</name>
    <name type="common">African malaria mosquito</name>
    <dbReference type="NCBI Taxonomy" id="1518534"/>
    <lineage>
        <taxon>Eukaryota</taxon>
        <taxon>Metazoa</taxon>
        <taxon>Ecdysozoa</taxon>
        <taxon>Arthropoda</taxon>
        <taxon>Hexapoda</taxon>
        <taxon>Insecta</taxon>
        <taxon>Pterygota</taxon>
        <taxon>Neoptera</taxon>
        <taxon>Endopterygota</taxon>
        <taxon>Diptera</taxon>
        <taxon>Nematocera</taxon>
        <taxon>Culicoidea</taxon>
        <taxon>Culicidae</taxon>
        <taxon>Anophelinae</taxon>
        <taxon>Anopheles</taxon>
    </lineage>
</organism>
<dbReference type="VEuPathDB" id="VectorBase:ACON029200"/>
<accession>A0A6E8WA16</accession>
<feature type="signal peptide" evidence="9">
    <location>
        <begin position="1"/>
        <end position="19"/>
    </location>
</feature>
<evidence type="ECO:0000256" key="1">
    <source>
        <dbReference type="ARBA" id="ARBA00004651"/>
    </source>
</evidence>
<dbReference type="Proteomes" id="UP001105220">
    <property type="component" value="Unplaced"/>
</dbReference>
<dbReference type="VEuPathDB" id="VectorBase:ACON2_035187"/>
<protein>
    <recommendedName>
        <fullName evidence="12">Ionotropic glutamate receptor L-glutamate and glycine-binding domain-containing protein</fullName>
    </recommendedName>
</protein>
<keyword evidence="4 8" id="KW-1133">Transmembrane helix</keyword>
<name>A0A6E8WA16_ANOCL</name>
<dbReference type="InterPro" id="IPR052192">
    <property type="entry name" value="Insect_Ionotropic_Sensory_Rcpt"/>
</dbReference>
<evidence type="ECO:0000256" key="9">
    <source>
        <dbReference type="SAM" id="SignalP"/>
    </source>
</evidence>
<sequence length="576" mass="66288">MNIRRKVFLFIITISSLQAITTKRTSEAIQYVANLTHFINDQHFGTFVCWMLQFSEQHVPALLHSAMAQELSKDETAVLVHVDLHTSYSASFPSANVAIIFADALDEDMDHAHFCSWLDAISYKTVVIVLFKMTNQMLINSVADNFLLYGILNLLMVSINQDRIFTFNYVPTRSMVHVGFPRPSVLLYNRLKELNLESLTISYAKSSYTYSDETGVEGEDIHLFKLFFQRLGIKLTFHKPICDGKDYIIDCLEQTNNYIFVNRIYARKYSIQLIDTIEMDKILILAPKGEPLSFSEMLVKPLSPVVWILLLTICAAVHLLCRLAPSIICNDLVLLALTGIEKRSLHTTGRFEKLLAISLIVLFFQLKSAYETKLVSYMIDVPTGPDPKTLDDLRERDLQVLVDGKFFTPNQFNEQLAGLTRPDNTATLLWDKAFLINGIGLRIMARNAANMDPGTGKQRFVPLEEILGERMSFFFFRKSCPFQHDFSKYRRLVFEAGLQQYWRETVIAHRDRRFKTLVAKLTNISQQTVRGSTLKPLFICIIFLWVIALCAFLCELFIFYISKWYKLMKTQRLKGQ</sequence>
<comment type="subcellular location">
    <subcellularLocation>
        <location evidence="1">Cell membrane</location>
        <topology evidence="1">Multi-pass membrane protein</topology>
    </subcellularLocation>
</comment>
<evidence type="ECO:0000313" key="11">
    <source>
        <dbReference type="Proteomes" id="UP001105220"/>
    </source>
</evidence>
<proteinExistence type="predicted"/>
<dbReference type="GO" id="GO:0005886">
    <property type="term" value="C:plasma membrane"/>
    <property type="evidence" value="ECO:0007669"/>
    <property type="project" value="UniProtKB-SubCell"/>
</dbReference>
<evidence type="ECO:0000313" key="10">
    <source>
        <dbReference type="EnsemblMetazoa" id="ACON029200-PA"/>
    </source>
</evidence>
<keyword evidence="9" id="KW-0732">Signal</keyword>